<dbReference type="Gene3D" id="3.30.420.10">
    <property type="entry name" value="Ribonuclease H-like superfamily/Ribonuclease H"/>
    <property type="match status" value="1"/>
</dbReference>
<dbReference type="GO" id="GO:0003964">
    <property type="term" value="F:RNA-directed DNA polymerase activity"/>
    <property type="evidence" value="ECO:0007669"/>
    <property type="project" value="UniProtKB-KW"/>
</dbReference>
<dbReference type="PROSITE" id="PS50994">
    <property type="entry name" value="INTEGRASE"/>
    <property type="match status" value="1"/>
</dbReference>
<dbReference type="InterPro" id="IPR017856">
    <property type="entry name" value="Integrase-like_N"/>
</dbReference>
<keyword evidence="13" id="KW-1185">Reference proteome</keyword>
<dbReference type="GO" id="GO:0008270">
    <property type="term" value="F:zinc ion binding"/>
    <property type="evidence" value="ECO:0007669"/>
    <property type="project" value="UniProtKB-KW"/>
</dbReference>
<evidence type="ECO:0000256" key="2">
    <source>
        <dbReference type="ARBA" id="ARBA00022679"/>
    </source>
</evidence>
<dbReference type="SUPFAM" id="SSF53098">
    <property type="entry name" value="Ribonuclease H-like"/>
    <property type="match status" value="1"/>
</dbReference>
<dbReference type="InterPro" id="IPR001584">
    <property type="entry name" value="Integrase_cat-core"/>
</dbReference>
<keyword evidence="9" id="KW-0862">Zinc</keyword>
<feature type="domain" description="Integrase-type" evidence="10">
    <location>
        <begin position="20"/>
        <end position="61"/>
    </location>
</feature>
<evidence type="ECO:0000256" key="5">
    <source>
        <dbReference type="ARBA" id="ARBA00022723"/>
    </source>
</evidence>
<dbReference type="GO" id="GO:0004519">
    <property type="term" value="F:endonuclease activity"/>
    <property type="evidence" value="ECO:0007669"/>
    <property type="project" value="UniProtKB-KW"/>
</dbReference>
<accession>A0A7K7FDM4</accession>
<dbReference type="SUPFAM" id="SSF46919">
    <property type="entry name" value="N-terminal Zn binding domain of HIV integrase"/>
    <property type="match status" value="1"/>
</dbReference>
<proteinExistence type="predicted"/>
<keyword evidence="9" id="KW-0863">Zinc-finger</keyword>
<name>A0A7K7FDM4_CHIMN</name>
<organism evidence="12 13">
    <name type="scientific">Chionis minor</name>
    <name type="common">Black-faced sheathbill</name>
    <dbReference type="NCBI Taxonomy" id="227182"/>
    <lineage>
        <taxon>Eukaryota</taxon>
        <taxon>Metazoa</taxon>
        <taxon>Chordata</taxon>
        <taxon>Craniata</taxon>
        <taxon>Vertebrata</taxon>
        <taxon>Euteleostomi</taxon>
        <taxon>Archelosauria</taxon>
        <taxon>Archosauria</taxon>
        <taxon>Dinosauria</taxon>
        <taxon>Saurischia</taxon>
        <taxon>Theropoda</taxon>
        <taxon>Coelurosauria</taxon>
        <taxon>Aves</taxon>
        <taxon>Neognathae</taxon>
        <taxon>Neoaves</taxon>
        <taxon>Charadriiformes</taxon>
        <taxon>Chionididae</taxon>
        <taxon>Chionis</taxon>
    </lineage>
</organism>
<protein>
    <recommendedName>
        <fullName evidence="1">RNA-directed DNA polymerase</fullName>
        <ecNumber evidence="1">2.7.7.49</ecNumber>
    </recommendedName>
</protein>
<gene>
    <name evidence="12" type="primary">Ervk7_0</name>
    <name evidence="12" type="ORF">CHIMIN_R15769</name>
</gene>
<evidence type="ECO:0000259" key="10">
    <source>
        <dbReference type="PROSITE" id="PS50876"/>
    </source>
</evidence>
<evidence type="ECO:0000256" key="6">
    <source>
        <dbReference type="ARBA" id="ARBA00022759"/>
    </source>
</evidence>
<dbReference type="OrthoDB" id="9381447at2759"/>
<keyword evidence="8" id="KW-0695">RNA-directed DNA polymerase</keyword>
<evidence type="ECO:0000259" key="11">
    <source>
        <dbReference type="PROSITE" id="PS50994"/>
    </source>
</evidence>
<evidence type="ECO:0000313" key="12">
    <source>
        <dbReference type="EMBL" id="NWY55345.1"/>
    </source>
</evidence>
<dbReference type="PROSITE" id="PS50876">
    <property type="entry name" value="ZF_INTEGRASE"/>
    <property type="match status" value="1"/>
</dbReference>
<evidence type="ECO:0000256" key="1">
    <source>
        <dbReference type="ARBA" id="ARBA00012493"/>
    </source>
</evidence>
<evidence type="ECO:0000256" key="9">
    <source>
        <dbReference type="PROSITE-ProRule" id="PRU00450"/>
    </source>
</evidence>
<keyword evidence="2" id="KW-0808">Transferase</keyword>
<dbReference type="GO" id="GO:0035613">
    <property type="term" value="F:RNA stem-loop binding"/>
    <property type="evidence" value="ECO:0007669"/>
    <property type="project" value="TreeGrafter"/>
</dbReference>
<evidence type="ECO:0000256" key="8">
    <source>
        <dbReference type="ARBA" id="ARBA00022918"/>
    </source>
</evidence>
<dbReference type="AlphaFoldDB" id="A0A7K7FDM4"/>
<dbReference type="InterPro" id="IPR036397">
    <property type="entry name" value="RNaseH_sf"/>
</dbReference>
<evidence type="ECO:0000256" key="3">
    <source>
        <dbReference type="ARBA" id="ARBA00022695"/>
    </source>
</evidence>
<dbReference type="PANTHER" id="PTHR41694">
    <property type="entry name" value="ENDOGENOUS RETROVIRUS GROUP K MEMBER POL PROTEIN"/>
    <property type="match status" value="1"/>
</dbReference>
<keyword evidence="5" id="KW-0479">Metal-binding</keyword>
<dbReference type="PANTHER" id="PTHR41694:SF3">
    <property type="entry name" value="RNA-DIRECTED DNA POLYMERASE-RELATED"/>
    <property type="match status" value="1"/>
</dbReference>
<evidence type="ECO:0000313" key="13">
    <source>
        <dbReference type="Proteomes" id="UP000557271"/>
    </source>
</evidence>
<dbReference type="EMBL" id="VZSF01004810">
    <property type="protein sequence ID" value="NWY55345.1"/>
    <property type="molecule type" value="Genomic_DNA"/>
</dbReference>
<dbReference type="EC" id="2.7.7.49" evidence="1"/>
<feature type="non-terminal residue" evidence="12">
    <location>
        <position position="1"/>
    </location>
</feature>
<dbReference type="Gene3D" id="1.10.10.200">
    <property type="match status" value="1"/>
</dbReference>
<comment type="caution">
    <text evidence="12">The sequence shown here is derived from an EMBL/GenBank/DDBJ whole genome shotgun (WGS) entry which is preliminary data.</text>
</comment>
<sequence>LVQGNHQADALTLVAHTVPQAVEQARISHAFFHQNARALQKAFSLTPSQAKNVVSANVVSACPECQHLPSASLAAGVNPRGLTALELWQTDVTHFPDFGRLKYIHVSIDTFSGAVYATCH</sequence>
<feature type="domain" description="Integrase catalytic" evidence="11">
    <location>
        <begin position="75"/>
        <end position="120"/>
    </location>
</feature>
<dbReference type="Pfam" id="PF02022">
    <property type="entry name" value="Integrase_Zn"/>
    <property type="match status" value="1"/>
</dbReference>
<evidence type="ECO:0000256" key="4">
    <source>
        <dbReference type="ARBA" id="ARBA00022722"/>
    </source>
</evidence>
<reference evidence="12 13" key="1">
    <citation type="submission" date="2019-09" db="EMBL/GenBank/DDBJ databases">
        <title>Bird 10,000 Genomes (B10K) Project - Family phase.</title>
        <authorList>
            <person name="Zhang G."/>
        </authorList>
    </citation>
    <scope>NUCLEOTIDE SEQUENCE [LARGE SCALE GENOMIC DNA]</scope>
    <source>
        <strain evidence="12">B10K-UC-030-51</strain>
    </source>
</reference>
<dbReference type="GO" id="GO:0016787">
    <property type="term" value="F:hydrolase activity"/>
    <property type="evidence" value="ECO:0007669"/>
    <property type="project" value="UniProtKB-KW"/>
</dbReference>
<dbReference type="InterPro" id="IPR012337">
    <property type="entry name" value="RNaseH-like_sf"/>
</dbReference>
<dbReference type="InterPro" id="IPR003308">
    <property type="entry name" value="Integrase_Zn-bd_dom_N"/>
</dbReference>
<feature type="non-terminal residue" evidence="12">
    <location>
        <position position="120"/>
    </location>
</feature>
<keyword evidence="7" id="KW-0378">Hydrolase</keyword>
<keyword evidence="3" id="KW-0548">Nucleotidyltransferase</keyword>
<dbReference type="Proteomes" id="UP000557271">
    <property type="component" value="Unassembled WGS sequence"/>
</dbReference>
<keyword evidence="4" id="KW-0540">Nuclease</keyword>
<keyword evidence="6" id="KW-0255">Endonuclease</keyword>
<evidence type="ECO:0000256" key="7">
    <source>
        <dbReference type="ARBA" id="ARBA00022801"/>
    </source>
</evidence>
<dbReference type="GO" id="GO:0015074">
    <property type="term" value="P:DNA integration"/>
    <property type="evidence" value="ECO:0007669"/>
    <property type="project" value="InterPro"/>
</dbReference>